<feature type="region of interest" description="Disordered" evidence="1">
    <location>
        <begin position="113"/>
        <end position="171"/>
    </location>
</feature>
<accession>A0A921ZB64</accession>
<reference evidence="3" key="1">
    <citation type="journal article" date="2016" name="Insect Biochem. Mol. Biol.">
        <title>Multifaceted biological insights from a draft genome sequence of the tobacco hornworm moth, Manduca sexta.</title>
        <authorList>
            <person name="Kanost M.R."/>
            <person name="Arrese E.L."/>
            <person name="Cao X."/>
            <person name="Chen Y.R."/>
            <person name="Chellapilla S."/>
            <person name="Goldsmith M.R."/>
            <person name="Grosse-Wilde E."/>
            <person name="Heckel D.G."/>
            <person name="Herndon N."/>
            <person name="Jiang H."/>
            <person name="Papanicolaou A."/>
            <person name="Qu J."/>
            <person name="Soulages J.L."/>
            <person name="Vogel H."/>
            <person name="Walters J."/>
            <person name="Waterhouse R.M."/>
            <person name="Ahn S.J."/>
            <person name="Almeida F.C."/>
            <person name="An C."/>
            <person name="Aqrawi P."/>
            <person name="Bretschneider A."/>
            <person name="Bryant W.B."/>
            <person name="Bucks S."/>
            <person name="Chao H."/>
            <person name="Chevignon G."/>
            <person name="Christen J.M."/>
            <person name="Clarke D.F."/>
            <person name="Dittmer N.T."/>
            <person name="Ferguson L.C.F."/>
            <person name="Garavelou S."/>
            <person name="Gordon K.H.J."/>
            <person name="Gunaratna R.T."/>
            <person name="Han Y."/>
            <person name="Hauser F."/>
            <person name="He Y."/>
            <person name="Heidel-Fischer H."/>
            <person name="Hirsh A."/>
            <person name="Hu Y."/>
            <person name="Jiang H."/>
            <person name="Kalra D."/>
            <person name="Klinner C."/>
            <person name="Konig C."/>
            <person name="Kovar C."/>
            <person name="Kroll A.R."/>
            <person name="Kuwar S.S."/>
            <person name="Lee S.L."/>
            <person name="Lehman R."/>
            <person name="Li K."/>
            <person name="Li Z."/>
            <person name="Liang H."/>
            <person name="Lovelace S."/>
            <person name="Lu Z."/>
            <person name="Mansfield J.H."/>
            <person name="McCulloch K.J."/>
            <person name="Mathew T."/>
            <person name="Morton B."/>
            <person name="Muzny D.M."/>
            <person name="Neunemann D."/>
            <person name="Ongeri F."/>
            <person name="Pauchet Y."/>
            <person name="Pu L.L."/>
            <person name="Pyrousis I."/>
            <person name="Rao X.J."/>
            <person name="Redding A."/>
            <person name="Roesel C."/>
            <person name="Sanchez-Gracia A."/>
            <person name="Schaack S."/>
            <person name="Shukla A."/>
            <person name="Tetreau G."/>
            <person name="Wang Y."/>
            <person name="Xiong G.H."/>
            <person name="Traut W."/>
            <person name="Walsh T.K."/>
            <person name="Worley K.C."/>
            <person name="Wu D."/>
            <person name="Wu W."/>
            <person name="Wu Y.Q."/>
            <person name="Zhang X."/>
            <person name="Zou Z."/>
            <person name="Zucker H."/>
            <person name="Briscoe A.D."/>
            <person name="Burmester T."/>
            <person name="Clem R.J."/>
            <person name="Feyereisen R."/>
            <person name="Grimmelikhuijzen C.J.P."/>
            <person name="Hamodrakas S.J."/>
            <person name="Hansson B.S."/>
            <person name="Huguet E."/>
            <person name="Jermiin L.S."/>
            <person name="Lan Q."/>
            <person name="Lehman H.K."/>
            <person name="Lorenzen M."/>
            <person name="Merzendorfer H."/>
            <person name="Michalopoulos I."/>
            <person name="Morton D.B."/>
            <person name="Muthukrishnan S."/>
            <person name="Oakeshott J.G."/>
            <person name="Palmer W."/>
            <person name="Park Y."/>
            <person name="Passarelli A.L."/>
            <person name="Rozas J."/>
            <person name="Schwartz L.M."/>
            <person name="Smith W."/>
            <person name="Southgate A."/>
            <person name="Vilcinskas A."/>
            <person name="Vogt R."/>
            <person name="Wang P."/>
            <person name="Werren J."/>
            <person name="Yu X.Q."/>
            <person name="Zhou J.J."/>
            <person name="Brown S.J."/>
            <person name="Scherer S.E."/>
            <person name="Richards S."/>
            <person name="Blissard G.W."/>
        </authorList>
    </citation>
    <scope>NUCLEOTIDE SEQUENCE</scope>
</reference>
<dbReference type="EMBL" id="JH668460">
    <property type="protein sequence ID" value="KAG6454197.1"/>
    <property type="molecule type" value="Genomic_DNA"/>
</dbReference>
<evidence type="ECO:0000256" key="1">
    <source>
        <dbReference type="SAM" id="MobiDB-lite"/>
    </source>
</evidence>
<feature type="region of interest" description="Disordered" evidence="1">
    <location>
        <begin position="185"/>
        <end position="280"/>
    </location>
</feature>
<dbReference type="EMBL" id="JH668460">
    <property type="protein sequence ID" value="KAG6454196.1"/>
    <property type="molecule type" value="Genomic_DNA"/>
</dbReference>
<organism evidence="3 4">
    <name type="scientific">Manduca sexta</name>
    <name type="common">Tobacco hawkmoth</name>
    <name type="synonym">Tobacco hornworm</name>
    <dbReference type="NCBI Taxonomy" id="7130"/>
    <lineage>
        <taxon>Eukaryota</taxon>
        <taxon>Metazoa</taxon>
        <taxon>Ecdysozoa</taxon>
        <taxon>Arthropoda</taxon>
        <taxon>Hexapoda</taxon>
        <taxon>Insecta</taxon>
        <taxon>Pterygota</taxon>
        <taxon>Neoptera</taxon>
        <taxon>Endopterygota</taxon>
        <taxon>Lepidoptera</taxon>
        <taxon>Glossata</taxon>
        <taxon>Ditrysia</taxon>
        <taxon>Bombycoidea</taxon>
        <taxon>Sphingidae</taxon>
        <taxon>Sphinginae</taxon>
        <taxon>Sphingini</taxon>
        <taxon>Manduca</taxon>
    </lineage>
</organism>
<dbReference type="OrthoDB" id="7430962at2759"/>
<feature type="chain" id="PRO_5038276565" evidence="2">
    <location>
        <begin position="19"/>
        <end position="401"/>
    </location>
</feature>
<protein>
    <submittedName>
        <fullName evidence="3">Uncharacterized protein</fullName>
    </submittedName>
</protein>
<feature type="region of interest" description="Disordered" evidence="1">
    <location>
        <begin position="362"/>
        <end position="401"/>
    </location>
</feature>
<dbReference type="Proteomes" id="UP000791440">
    <property type="component" value="Unassembled WGS sequence"/>
</dbReference>
<name>A0A921ZB64_MANSE</name>
<feature type="compositionally biased region" description="Basic and acidic residues" evidence="1">
    <location>
        <begin position="196"/>
        <end position="214"/>
    </location>
</feature>
<keyword evidence="2" id="KW-0732">Signal</keyword>
<gene>
    <name evidence="3" type="ORF">O3G_MSEX008556</name>
</gene>
<reference evidence="3" key="2">
    <citation type="submission" date="2020-12" db="EMBL/GenBank/DDBJ databases">
        <authorList>
            <person name="Kanost M."/>
        </authorList>
    </citation>
    <scope>NUCLEOTIDE SEQUENCE</scope>
</reference>
<feature type="signal peptide" evidence="2">
    <location>
        <begin position="1"/>
        <end position="18"/>
    </location>
</feature>
<feature type="compositionally biased region" description="Polar residues" evidence="1">
    <location>
        <begin position="371"/>
        <end position="384"/>
    </location>
</feature>
<evidence type="ECO:0000313" key="4">
    <source>
        <dbReference type="Proteomes" id="UP000791440"/>
    </source>
</evidence>
<dbReference type="InterPro" id="IPR031734">
    <property type="entry name" value="MBF2"/>
</dbReference>
<keyword evidence="4" id="KW-1185">Reference proteome</keyword>
<feature type="compositionally biased region" description="Low complexity" evidence="1">
    <location>
        <begin position="157"/>
        <end position="169"/>
    </location>
</feature>
<dbReference type="AlphaFoldDB" id="A0A921ZB64"/>
<comment type="caution">
    <text evidence="3">The sequence shown here is derived from an EMBL/GenBank/DDBJ whole genome shotgun (WGS) entry which is preliminary data.</text>
</comment>
<sequence>MYNLGLCVLVAVVTVVAANDLTVGSQGGKKIHDENLQASPAIWRQDKNVTFNATEGHLISRVIITDLRPQKDGEAKIVDGGEGHKNVTIELKSPAVFRGFEFNVQVYATPDNNQQSVSVQQQTSTQTPQVPTQEPKEPIPAIGDASDNKQQSVSLDQQTTQQTPQVPTQEPKLPIFVSNASDDIQQTASDQQQTQDPKEDKLRKTRKTEEKDKQNVSPQVFVSEPTPAPTQVQKENDQKINIPVNLGKEVTSTTKPAEPAQKKEEVTTSTPKSAEPGLKEESDVVDPVVIHMQPTHLNSTEKVAPTAATQQQAPKEGSLDLQFRDFRQAESTTEGVTSTTSADNEKTTIINGIIYGFSIPRDAPSEYPPQVNVQGLNNAKTSAAKNGPVMTQEKAPLPYKH</sequence>
<proteinExistence type="predicted"/>
<evidence type="ECO:0000313" key="3">
    <source>
        <dbReference type="EMBL" id="KAG6454196.1"/>
    </source>
</evidence>
<dbReference type="Pfam" id="PF15868">
    <property type="entry name" value="MBF2"/>
    <property type="match status" value="1"/>
</dbReference>
<feature type="compositionally biased region" description="Low complexity" evidence="1">
    <location>
        <begin position="114"/>
        <end position="133"/>
    </location>
</feature>
<evidence type="ECO:0000256" key="2">
    <source>
        <dbReference type="SAM" id="SignalP"/>
    </source>
</evidence>
<feature type="compositionally biased region" description="Low complexity" evidence="1">
    <location>
        <begin position="185"/>
        <end position="195"/>
    </location>
</feature>